<evidence type="ECO:0000313" key="1">
    <source>
        <dbReference type="EMBL" id="ORX64342.1"/>
    </source>
</evidence>
<name>A0A1Y1VSR1_9FUNG</name>
<dbReference type="AlphaFoldDB" id="A0A1Y1VSR1"/>
<dbReference type="Proteomes" id="UP000193498">
    <property type="component" value="Unassembled WGS sequence"/>
</dbReference>
<proteinExistence type="predicted"/>
<dbReference type="EMBL" id="MCFE01001213">
    <property type="protein sequence ID" value="ORX64342.1"/>
    <property type="molecule type" value="Genomic_DNA"/>
</dbReference>
<keyword evidence="2" id="KW-1185">Reference proteome</keyword>
<gene>
    <name evidence="1" type="ORF">K493DRAFT_309590</name>
</gene>
<organism evidence="1 2">
    <name type="scientific">Basidiobolus meristosporus CBS 931.73</name>
    <dbReference type="NCBI Taxonomy" id="1314790"/>
    <lineage>
        <taxon>Eukaryota</taxon>
        <taxon>Fungi</taxon>
        <taxon>Fungi incertae sedis</taxon>
        <taxon>Zoopagomycota</taxon>
        <taxon>Entomophthoromycotina</taxon>
        <taxon>Basidiobolomycetes</taxon>
        <taxon>Basidiobolales</taxon>
        <taxon>Basidiobolaceae</taxon>
        <taxon>Basidiobolus</taxon>
    </lineage>
</organism>
<dbReference type="InParanoid" id="A0A1Y1VSR1"/>
<evidence type="ECO:0000313" key="2">
    <source>
        <dbReference type="Proteomes" id="UP000193498"/>
    </source>
</evidence>
<accession>A0A1Y1VSR1</accession>
<comment type="caution">
    <text evidence="1">The sequence shown here is derived from an EMBL/GenBank/DDBJ whole genome shotgun (WGS) entry which is preliminary data.</text>
</comment>
<reference evidence="1 2" key="1">
    <citation type="submission" date="2016-07" db="EMBL/GenBank/DDBJ databases">
        <title>Pervasive Adenine N6-methylation of Active Genes in Fungi.</title>
        <authorList>
            <consortium name="DOE Joint Genome Institute"/>
            <person name="Mondo S.J."/>
            <person name="Dannebaum R.O."/>
            <person name="Kuo R.C."/>
            <person name="Labutti K."/>
            <person name="Haridas S."/>
            <person name="Kuo A."/>
            <person name="Salamov A."/>
            <person name="Ahrendt S.R."/>
            <person name="Lipzen A."/>
            <person name="Sullivan W."/>
            <person name="Andreopoulos W.B."/>
            <person name="Clum A."/>
            <person name="Lindquist E."/>
            <person name="Daum C."/>
            <person name="Ramamoorthy G.K."/>
            <person name="Gryganskyi A."/>
            <person name="Culley D."/>
            <person name="Magnuson J.K."/>
            <person name="James T.Y."/>
            <person name="O'Malley M.A."/>
            <person name="Stajich J.E."/>
            <person name="Spatafora J.W."/>
            <person name="Visel A."/>
            <person name="Grigoriev I.V."/>
        </authorList>
    </citation>
    <scope>NUCLEOTIDE SEQUENCE [LARGE SCALE GENOMIC DNA]</scope>
    <source>
        <strain evidence="1 2">CBS 931.73</strain>
    </source>
</reference>
<sequence>MLEHNGERIHYDKVTDIKIALNLVDKSAPSFSSRLEVVTHSDSLKDSSCNAQLTGFNSKLKAWLPYGMVWQRWSSDATRVLVYFVLAALSANRNAGAFLEGMEASKVKLYQLCLLADLHRLQPDLQIIEEICSVKALPHPPNTSRRIKAAESLVDNVTYVFCAIGCPFNNNTKEEITQIGQTSERICPSSTSKAIGMILTKNAMQ</sequence>
<protein>
    <submittedName>
        <fullName evidence="1">Uncharacterized protein</fullName>
    </submittedName>
</protein>